<sequence>MTAPLIILLVVFMGLTAYVLVRGVMAMASGKVGNQEQQQQWMRKRVLYQGIAIFIAAIILVLAGSGGGR</sequence>
<dbReference type="Proteomes" id="UP001500235">
    <property type="component" value="Unassembled WGS sequence"/>
</dbReference>
<protein>
    <recommendedName>
        <fullName evidence="5">HIG1 domain-containing protein</fullName>
    </recommendedName>
</protein>
<proteinExistence type="predicted"/>
<evidence type="ECO:0000313" key="6">
    <source>
        <dbReference type="EMBL" id="GAA4009556.1"/>
    </source>
</evidence>
<organism evidence="6 7">
    <name type="scientific">Sphingomonas swuensis</name>
    <dbReference type="NCBI Taxonomy" id="977800"/>
    <lineage>
        <taxon>Bacteria</taxon>
        <taxon>Pseudomonadati</taxon>
        <taxon>Pseudomonadota</taxon>
        <taxon>Alphaproteobacteria</taxon>
        <taxon>Sphingomonadales</taxon>
        <taxon>Sphingomonadaceae</taxon>
        <taxon>Sphingomonas</taxon>
    </lineage>
</organism>
<name>A0ABP7SBH2_9SPHN</name>
<dbReference type="InterPro" id="IPR007667">
    <property type="entry name" value="Hypoxia_induced_domain"/>
</dbReference>
<feature type="domain" description="HIG1" evidence="5">
    <location>
        <begin position="1"/>
        <end position="69"/>
    </location>
</feature>
<feature type="transmembrane region" description="Helical" evidence="4">
    <location>
        <begin position="46"/>
        <end position="66"/>
    </location>
</feature>
<dbReference type="RefSeq" id="WP_344705628.1">
    <property type="nucleotide sequence ID" value="NZ_BAABBQ010000001.1"/>
</dbReference>
<feature type="transmembrane region" description="Helical" evidence="4">
    <location>
        <begin position="6"/>
        <end position="25"/>
    </location>
</feature>
<accession>A0ABP7SBH2</accession>
<evidence type="ECO:0000313" key="7">
    <source>
        <dbReference type="Proteomes" id="UP001500235"/>
    </source>
</evidence>
<dbReference type="Pfam" id="PF04588">
    <property type="entry name" value="HIG_1_N"/>
    <property type="match status" value="1"/>
</dbReference>
<reference evidence="7" key="1">
    <citation type="journal article" date="2019" name="Int. J. Syst. Evol. Microbiol.">
        <title>The Global Catalogue of Microorganisms (GCM) 10K type strain sequencing project: providing services to taxonomists for standard genome sequencing and annotation.</title>
        <authorList>
            <consortium name="The Broad Institute Genomics Platform"/>
            <consortium name="The Broad Institute Genome Sequencing Center for Infectious Disease"/>
            <person name="Wu L."/>
            <person name="Ma J."/>
        </authorList>
    </citation>
    <scope>NUCLEOTIDE SEQUENCE [LARGE SCALE GENOMIC DNA]</scope>
    <source>
        <strain evidence="7">JCM 17563</strain>
    </source>
</reference>
<evidence type="ECO:0000256" key="2">
    <source>
        <dbReference type="ARBA" id="ARBA00022989"/>
    </source>
</evidence>
<keyword evidence="7" id="KW-1185">Reference proteome</keyword>
<keyword evidence="3 4" id="KW-0472">Membrane</keyword>
<gene>
    <name evidence="6" type="ORF">GCM10022280_03020</name>
</gene>
<evidence type="ECO:0000256" key="4">
    <source>
        <dbReference type="SAM" id="Phobius"/>
    </source>
</evidence>
<dbReference type="PROSITE" id="PS51503">
    <property type="entry name" value="HIG1"/>
    <property type="match status" value="1"/>
</dbReference>
<keyword evidence="1 4" id="KW-0812">Transmembrane</keyword>
<evidence type="ECO:0000256" key="1">
    <source>
        <dbReference type="ARBA" id="ARBA00022692"/>
    </source>
</evidence>
<evidence type="ECO:0000259" key="5">
    <source>
        <dbReference type="PROSITE" id="PS51503"/>
    </source>
</evidence>
<evidence type="ECO:0000256" key="3">
    <source>
        <dbReference type="ARBA" id="ARBA00023136"/>
    </source>
</evidence>
<comment type="caution">
    <text evidence="6">The sequence shown here is derived from an EMBL/GenBank/DDBJ whole genome shotgun (WGS) entry which is preliminary data.</text>
</comment>
<dbReference type="EMBL" id="BAABBQ010000001">
    <property type="protein sequence ID" value="GAA4009556.1"/>
    <property type="molecule type" value="Genomic_DNA"/>
</dbReference>
<keyword evidence="2 4" id="KW-1133">Transmembrane helix</keyword>